<evidence type="ECO:0000313" key="2">
    <source>
        <dbReference type="Proteomes" id="UP001164929"/>
    </source>
</evidence>
<protein>
    <submittedName>
        <fullName evidence="1">Uncharacterized protein</fullName>
    </submittedName>
</protein>
<evidence type="ECO:0000313" key="1">
    <source>
        <dbReference type="EMBL" id="KAJ6987433.1"/>
    </source>
</evidence>
<dbReference type="Proteomes" id="UP001164929">
    <property type="component" value="Chromosome 8"/>
</dbReference>
<sequence length="63" mass="7100">MGSHTKDKRPRAQAAFTAPSFLLARSRTDSASTFSCHSIFSDFQGCLSQVVYQICYCLFMLRD</sequence>
<name>A0AAD6MKW1_9ROSI</name>
<organism evidence="1 2">
    <name type="scientific">Populus alba x Populus x berolinensis</name>
    <dbReference type="NCBI Taxonomy" id="444605"/>
    <lineage>
        <taxon>Eukaryota</taxon>
        <taxon>Viridiplantae</taxon>
        <taxon>Streptophyta</taxon>
        <taxon>Embryophyta</taxon>
        <taxon>Tracheophyta</taxon>
        <taxon>Spermatophyta</taxon>
        <taxon>Magnoliopsida</taxon>
        <taxon>eudicotyledons</taxon>
        <taxon>Gunneridae</taxon>
        <taxon>Pentapetalae</taxon>
        <taxon>rosids</taxon>
        <taxon>fabids</taxon>
        <taxon>Malpighiales</taxon>
        <taxon>Salicaceae</taxon>
        <taxon>Saliceae</taxon>
        <taxon>Populus</taxon>
    </lineage>
</organism>
<comment type="caution">
    <text evidence="1">The sequence shown here is derived from an EMBL/GenBank/DDBJ whole genome shotgun (WGS) entry which is preliminary data.</text>
</comment>
<proteinExistence type="predicted"/>
<accession>A0AAD6MKW1</accession>
<reference evidence="1" key="1">
    <citation type="journal article" date="2023" name="Mol. Ecol. Resour.">
        <title>Chromosome-level genome assembly of a triploid poplar Populus alba 'Berolinensis'.</title>
        <authorList>
            <person name="Chen S."/>
            <person name="Yu Y."/>
            <person name="Wang X."/>
            <person name="Wang S."/>
            <person name="Zhang T."/>
            <person name="Zhou Y."/>
            <person name="He R."/>
            <person name="Meng N."/>
            <person name="Wang Y."/>
            <person name="Liu W."/>
            <person name="Liu Z."/>
            <person name="Liu J."/>
            <person name="Guo Q."/>
            <person name="Huang H."/>
            <person name="Sederoff R.R."/>
            <person name="Wang G."/>
            <person name="Qu G."/>
            <person name="Chen S."/>
        </authorList>
    </citation>
    <scope>NUCLEOTIDE SEQUENCE</scope>
    <source>
        <strain evidence="1">SC-2020</strain>
    </source>
</reference>
<gene>
    <name evidence="1" type="ORF">NC653_020630</name>
</gene>
<keyword evidence="2" id="KW-1185">Reference proteome</keyword>
<dbReference type="AlphaFoldDB" id="A0AAD6MKW1"/>
<dbReference type="EMBL" id="JAQIZT010000008">
    <property type="protein sequence ID" value="KAJ6987433.1"/>
    <property type="molecule type" value="Genomic_DNA"/>
</dbReference>